<dbReference type="RefSeq" id="WP_147136855.1">
    <property type="nucleotide sequence ID" value="NZ_BJXA01000042.1"/>
</dbReference>
<dbReference type="EMBL" id="BJXA01000042">
    <property type="protein sequence ID" value="GEM40846.1"/>
    <property type="molecule type" value="Genomic_DNA"/>
</dbReference>
<keyword evidence="1" id="KW-0812">Transmembrane</keyword>
<name>A0A511MLP8_9NOCA</name>
<keyword evidence="1" id="KW-1133">Transmembrane helix</keyword>
<dbReference type="AlphaFoldDB" id="A0A511MLP8"/>
<sequence>MAGPGGTEVDRISVRVVPNTDGFRKSLDRFIERMERTLRIRVRVVPDTRGFEDAVGNTRQRPRVPVPVEPDFDREFMNRMRRELGQAARAAGARIPLTPDGDLLRRELHRLIGEAEGATRMRFGADMDPEAMARLRRDIEDQIERVRRYGEQWREVDREVDRHRENVRRVGDDIDNRITNSFNTSITKIRRGFFTLGRILLLVAAIASPGLGLIVGLLGSIPALVSAAGAAFAAIALGMDGIKRAAQTLRPEIDALKASLSQEWENRLSPIFQQIKDSGIFDVLDRGLKATVNGLSDMAQGFTDVVTSARGMAQIETILTKTGQFFSQLTGFTVDMTSAFLTMAESGASNFGKLSGSLNKFGQDFNALIQRLTSDGTFDQMFTGLSQTFDGLGVMFNKLFEAGARAMGTIGKPLGDFMASFGDFFERTEPLFTSFASNLLNIGSQIFDSLGPILEKMTPSLTKLMDLLGNGLVEAIRIFGQFLDPIATSLNNALLPAFKALEPSLPKLTEAFSKIAVSLGTGFAQAIDALAPILPGLVSGLAQLAVVFADGLAKSLPQIMPLFVQLVKVFADFLVKLEPLIPKLVEFAEAWVNQMIQLLPQLTPIFEKLISEVLPKLLDIVIAILPYLIQFLDWFTRALPHIGAFASTILTVAVPAIEFLLTVVSTVFDLIKGIVGTVLDGLVTTFRTWKAIFTGDWEAAWNETTNFLGRTLERWLTFLMDAADNFTQWFRDLPQKAKDALGDIGSYLVESGKALIDGFIRGINSAFESAKGAVQSGLSAIRDLFPFSPAKEGPFSGQGWVLYSGQSVGEAFAEGMTDQQKSIVNAATQLMQAAKEVFGDTGQLGLIIMVGAIDNAGKQISDTAKKTKKSATEQLTAGVAENGPAVKAEFSKQIERAIPTDQMKSKGKELALNLNEGVEDGLTVLQKTLRAAANQIGEAFGFEDIGGKWDKAAEQAKFNDIPKDFMESTKQQFLSDLGINGSGFLPQLFEQGAKIVYNVSSVEEVNAMERNRKTREKSQYLGR</sequence>
<gene>
    <name evidence="2" type="ORF">NN4_53650</name>
</gene>
<feature type="transmembrane region" description="Helical" evidence="1">
    <location>
        <begin position="199"/>
        <end position="218"/>
    </location>
</feature>
<protein>
    <recommendedName>
        <fullName evidence="4">Tape measure protein</fullName>
    </recommendedName>
</protein>
<dbReference type="Proteomes" id="UP000321424">
    <property type="component" value="Unassembled WGS sequence"/>
</dbReference>
<dbReference type="InterPro" id="IPR016024">
    <property type="entry name" value="ARM-type_fold"/>
</dbReference>
<keyword evidence="3" id="KW-1185">Reference proteome</keyword>
<dbReference type="SUPFAM" id="SSF48371">
    <property type="entry name" value="ARM repeat"/>
    <property type="match status" value="1"/>
</dbReference>
<organism evidence="2 3">
    <name type="scientific">Nocardia ninae NBRC 108245</name>
    <dbReference type="NCBI Taxonomy" id="1210091"/>
    <lineage>
        <taxon>Bacteria</taxon>
        <taxon>Bacillati</taxon>
        <taxon>Actinomycetota</taxon>
        <taxon>Actinomycetes</taxon>
        <taxon>Mycobacteriales</taxon>
        <taxon>Nocardiaceae</taxon>
        <taxon>Nocardia</taxon>
    </lineage>
</organism>
<proteinExistence type="predicted"/>
<dbReference type="OrthoDB" id="3594841at2"/>
<reference evidence="2 3" key="1">
    <citation type="submission" date="2019-07" db="EMBL/GenBank/DDBJ databases">
        <title>Whole genome shotgun sequence of Nocardia ninae NBRC 108245.</title>
        <authorList>
            <person name="Hosoyama A."/>
            <person name="Uohara A."/>
            <person name="Ohji S."/>
            <person name="Ichikawa N."/>
        </authorList>
    </citation>
    <scope>NUCLEOTIDE SEQUENCE [LARGE SCALE GENOMIC DNA]</scope>
    <source>
        <strain evidence="2 3">NBRC 108245</strain>
    </source>
</reference>
<evidence type="ECO:0000256" key="1">
    <source>
        <dbReference type="SAM" id="Phobius"/>
    </source>
</evidence>
<evidence type="ECO:0000313" key="2">
    <source>
        <dbReference type="EMBL" id="GEM40846.1"/>
    </source>
</evidence>
<comment type="caution">
    <text evidence="2">The sequence shown here is derived from an EMBL/GenBank/DDBJ whole genome shotgun (WGS) entry which is preliminary data.</text>
</comment>
<evidence type="ECO:0000313" key="3">
    <source>
        <dbReference type="Proteomes" id="UP000321424"/>
    </source>
</evidence>
<keyword evidence="1" id="KW-0472">Membrane</keyword>
<accession>A0A511MLP8</accession>
<evidence type="ECO:0008006" key="4">
    <source>
        <dbReference type="Google" id="ProtNLM"/>
    </source>
</evidence>